<evidence type="ECO:0000313" key="3">
    <source>
        <dbReference type="Proteomes" id="UP000807716"/>
    </source>
</evidence>
<feature type="compositionally biased region" description="Low complexity" evidence="1">
    <location>
        <begin position="56"/>
        <end position="90"/>
    </location>
</feature>
<organism evidence="2 3">
    <name type="scientific">Actinomortierella ambigua</name>
    <dbReference type="NCBI Taxonomy" id="1343610"/>
    <lineage>
        <taxon>Eukaryota</taxon>
        <taxon>Fungi</taxon>
        <taxon>Fungi incertae sedis</taxon>
        <taxon>Mucoromycota</taxon>
        <taxon>Mortierellomycotina</taxon>
        <taxon>Mortierellomycetes</taxon>
        <taxon>Mortierellales</taxon>
        <taxon>Mortierellaceae</taxon>
        <taxon>Actinomortierella</taxon>
    </lineage>
</organism>
<feature type="region of interest" description="Disordered" evidence="1">
    <location>
        <begin position="30"/>
        <end position="93"/>
    </location>
</feature>
<comment type="caution">
    <text evidence="2">The sequence shown here is derived from an EMBL/GenBank/DDBJ whole genome shotgun (WGS) entry which is preliminary data.</text>
</comment>
<dbReference type="Proteomes" id="UP000807716">
    <property type="component" value="Unassembled WGS sequence"/>
</dbReference>
<accession>A0A9P6QNV7</accession>
<gene>
    <name evidence="2" type="ORF">DFQ27_000430</name>
</gene>
<dbReference type="EMBL" id="JAAAJB010000011">
    <property type="protein sequence ID" value="KAG0270129.1"/>
    <property type="molecule type" value="Genomic_DNA"/>
</dbReference>
<proteinExistence type="predicted"/>
<dbReference type="OrthoDB" id="2441193at2759"/>
<evidence type="ECO:0000313" key="2">
    <source>
        <dbReference type="EMBL" id="KAG0270129.1"/>
    </source>
</evidence>
<reference evidence="2" key="1">
    <citation type="journal article" date="2020" name="Fungal Divers.">
        <title>Resolving the Mortierellaceae phylogeny through synthesis of multi-gene phylogenetics and phylogenomics.</title>
        <authorList>
            <person name="Vandepol N."/>
            <person name="Liber J."/>
            <person name="Desiro A."/>
            <person name="Na H."/>
            <person name="Kennedy M."/>
            <person name="Barry K."/>
            <person name="Grigoriev I.V."/>
            <person name="Miller A.N."/>
            <person name="O'Donnell K."/>
            <person name="Stajich J.E."/>
            <person name="Bonito G."/>
        </authorList>
    </citation>
    <scope>NUCLEOTIDE SEQUENCE</scope>
    <source>
        <strain evidence="2">BC1065</strain>
    </source>
</reference>
<keyword evidence="3" id="KW-1185">Reference proteome</keyword>
<feature type="compositionally biased region" description="Polar residues" evidence="1">
    <location>
        <begin position="46"/>
        <end position="55"/>
    </location>
</feature>
<protein>
    <submittedName>
        <fullName evidence="2">Uncharacterized protein</fullName>
    </submittedName>
</protein>
<name>A0A9P6QNV7_9FUNG</name>
<dbReference type="AlphaFoldDB" id="A0A9P6QNV7"/>
<evidence type="ECO:0000256" key="1">
    <source>
        <dbReference type="SAM" id="MobiDB-lite"/>
    </source>
</evidence>
<sequence>MEHTEDVVLRAAFENAASLSLDEVAHICDDKGPQEKSPVSKRQRPCQGTSVKCNISSRNSSSSGNSGRANGGSSVSGSTDSGNGSSGSSSLTVKAAGRMHEEYKKNFDAFNGEEWQLASGTIVDNVICTHALSLVKESSLHSFVIERVEDLARLFEDDDDKEAVRKGLARRITGDSSMEAEELFLKQYLSTPDKTNTALAQGWSSKSFDACELDESSRKRLYCAMLSIYTAYEEVNFRLPTMQTEAWFLTTLWAFLPSLMKAGGVLDHQPGEIVSDATSLRKNSIRTLQSRKVHGRKIDGILTCATTRYEFGAIEAAKTDDGPQGTKALCDSRKLAKVLKDMHDRIVANASSDVRCDLVTYGLQIARSRITFYSLHKRLGRHYQLVHDGTFAFPPTWDKSGRAATPLVELLIRLLRLKKEMEAMADNIVGWTMDTKTGFEREVLVCTLTTPLSSPKHERS</sequence>